<feature type="region of interest" description="Disordered" evidence="1">
    <location>
        <begin position="95"/>
        <end position="121"/>
    </location>
</feature>
<evidence type="ECO:0000256" key="1">
    <source>
        <dbReference type="SAM" id="MobiDB-lite"/>
    </source>
</evidence>
<comment type="caution">
    <text evidence="3">The sequence shown here is derived from an EMBL/GenBank/DDBJ whole genome shotgun (WGS) entry which is preliminary data.</text>
</comment>
<protein>
    <submittedName>
        <fullName evidence="3">Uncharacterized protein</fullName>
    </submittedName>
</protein>
<dbReference type="EMBL" id="SNYN01000017">
    <property type="protein sequence ID" value="TDQ48793.1"/>
    <property type="molecule type" value="Genomic_DNA"/>
</dbReference>
<keyword evidence="2" id="KW-0812">Transmembrane</keyword>
<sequence>MADDDSATNVKRFLLIGTGLVAVLVVCLVACSPSRACGDYDRETDVSGNTYYEYDPNDGDYDLVNGEYTYVGCRSGSSSGGGVWFFGGSSGNSGGNNNSNSNSTSDSSGSSNRGGGPGWGK</sequence>
<accession>A0A4R6USY8</accession>
<evidence type="ECO:0000313" key="4">
    <source>
        <dbReference type="Proteomes" id="UP000295281"/>
    </source>
</evidence>
<name>A0A4R6USY8_9ACTN</name>
<feature type="compositionally biased region" description="Gly residues" evidence="1">
    <location>
        <begin position="112"/>
        <end position="121"/>
    </location>
</feature>
<dbReference type="Proteomes" id="UP000295281">
    <property type="component" value="Unassembled WGS sequence"/>
</dbReference>
<evidence type="ECO:0000256" key="2">
    <source>
        <dbReference type="SAM" id="Phobius"/>
    </source>
</evidence>
<keyword evidence="2" id="KW-1133">Transmembrane helix</keyword>
<proteinExistence type="predicted"/>
<feature type="compositionally biased region" description="Low complexity" evidence="1">
    <location>
        <begin position="95"/>
        <end position="111"/>
    </location>
</feature>
<dbReference type="OrthoDB" id="139080at85012"/>
<dbReference type="AlphaFoldDB" id="A0A4R6USY8"/>
<organism evidence="3 4">
    <name type="scientific">Actinorugispora endophytica</name>
    <dbReference type="NCBI Taxonomy" id="1605990"/>
    <lineage>
        <taxon>Bacteria</taxon>
        <taxon>Bacillati</taxon>
        <taxon>Actinomycetota</taxon>
        <taxon>Actinomycetes</taxon>
        <taxon>Streptosporangiales</taxon>
        <taxon>Nocardiopsidaceae</taxon>
        <taxon>Actinorugispora</taxon>
    </lineage>
</organism>
<reference evidence="3 4" key="1">
    <citation type="submission" date="2019-03" db="EMBL/GenBank/DDBJ databases">
        <title>Genomic Encyclopedia of Type Strains, Phase IV (KMG-IV): sequencing the most valuable type-strain genomes for metagenomic binning, comparative biology and taxonomic classification.</title>
        <authorList>
            <person name="Goeker M."/>
        </authorList>
    </citation>
    <scope>NUCLEOTIDE SEQUENCE [LARGE SCALE GENOMIC DNA]</scope>
    <source>
        <strain evidence="3 4">DSM 46770</strain>
    </source>
</reference>
<keyword evidence="4" id="KW-1185">Reference proteome</keyword>
<feature type="transmembrane region" description="Helical" evidence="2">
    <location>
        <begin position="12"/>
        <end position="32"/>
    </location>
</feature>
<keyword evidence="2" id="KW-0472">Membrane</keyword>
<gene>
    <name evidence="3" type="ORF">EV190_11749</name>
</gene>
<dbReference type="RefSeq" id="WP_133742610.1">
    <property type="nucleotide sequence ID" value="NZ_SNYN01000017.1"/>
</dbReference>
<evidence type="ECO:0000313" key="3">
    <source>
        <dbReference type="EMBL" id="TDQ48793.1"/>
    </source>
</evidence>